<reference evidence="1 2" key="1">
    <citation type="submission" date="2019-04" db="EMBL/GenBank/DDBJ databases">
        <title>Pedobacter sp. AR-3-17 sp. nov., isolated from Arctic soil.</title>
        <authorList>
            <person name="Dahal R.H."/>
            <person name="Kim D.-U."/>
        </authorList>
    </citation>
    <scope>NUCLEOTIDE SEQUENCE [LARGE SCALE GENOMIC DNA]</scope>
    <source>
        <strain evidence="1 2">AR-3-17</strain>
    </source>
</reference>
<sequence>MKEDFINDSSVIAYLHELLEMQYEMLQLLKKLSSPKTATWLDNNDIKALLKISDSTLYRLKKNRQLKVRLIGGKQFYLLSELEEVIKTV</sequence>
<evidence type="ECO:0000313" key="1">
    <source>
        <dbReference type="EMBL" id="TKB98643.1"/>
    </source>
</evidence>
<dbReference type="PANTHER" id="PTHR34585">
    <property type="match status" value="1"/>
</dbReference>
<name>A0A4V5NXI2_9SPHI</name>
<dbReference type="OrthoDB" id="773121at2"/>
<gene>
    <name evidence="1" type="ORF">FA046_05865</name>
</gene>
<accession>A0A4V5NXI2</accession>
<comment type="caution">
    <text evidence="1">The sequence shown here is derived from an EMBL/GenBank/DDBJ whole genome shotgun (WGS) entry which is preliminary data.</text>
</comment>
<dbReference type="EMBL" id="SWBP01000002">
    <property type="protein sequence ID" value="TKB98643.1"/>
    <property type="molecule type" value="Genomic_DNA"/>
</dbReference>
<dbReference type="RefSeq" id="WP_136825459.1">
    <property type="nucleotide sequence ID" value="NZ_SWBP01000002.1"/>
</dbReference>
<organism evidence="1 2">
    <name type="scientific">Pedobacter cryophilus</name>
    <dbReference type="NCBI Taxonomy" id="2571271"/>
    <lineage>
        <taxon>Bacteria</taxon>
        <taxon>Pseudomonadati</taxon>
        <taxon>Bacteroidota</taxon>
        <taxon>Sphingobacteriia</taxon>
        <taxon>Sphingobacteriales</taxon>
        <taxon>Sphingobacteriaceae</taxon>
        <taxon>Pedobacter</taxon>
    </lineage>
</organism>
<dbReference type="Proteomes" id="UP000308181">
    <property type="component" value="Unassembled WGS sequence"/>
</dbReference>
<dbReference type="PANTHER" id="PTHR34585:SF22">
    <property type="entry name" value="HELIX-TURN-HELIX DOMAIN-CONTAINING PROTEIN"/>
    <property type="match status" value="1"/>
</dbReference>
<protein>
    <submittedName>
        <fullName evidence="1">Helix-turn-helix domain-containing protein</fullName>
    </submittedName>
</protein>
<keyword evidence="2" id="KW-1185">Reference proteome</keyword>
<proteinExistence type="predicted"/>
<evidence type="ECO:0000313" key="2">
    <source>
        <dbReference type="Proteomes" id="UP000308181"/>
    </source>
</evidence>
<dbReference type="AlphaFoldDB" id="A0A4V5NXI2"/>